<dbReference type="Pfam" id="PF13560">
    <property type="entry name" value="HTH_31"/>
    <property type="match status" value="1"/>
</dbReference>
<gene>
    <name evidence="3" type="ORF">ACFQWG_12500</name>
</gene>
<reference evidence="4" key="1">
    <citation type="journal article" date="2019" name="Int. J. Syst. Evol. Microbiol.">
        <title>The Global Catalogue of Microorganisms (GCM) 10K type strain sequencing project: providing services to taxonomists for standard genome sequencing and annotation.</title>
        <authorList>
            <consortium name="The Broad Institute Genomics Platform"/>
            <consortium name="The Broad Institute Genome Sequencing Center for Infectious Disease"/>
            <person name="Wu L."/>
            <person name="Ma J."/>
        </authorList>
    </citation>
    <scope>NUCLEOTIDE SEQUENCE [LARGE SCALE GENOMIC DNA]</scope>
    <source>
        <strain evidence="4">CCUG 56698</strain>
    </source>
</reference>
<evidence type="ECO:0000256" key="1">
    <source>
        <dbReference type="SAM" id="MobiDB-lite"/>
    </source>
</evidence>
<accession>A0ABW2SQ86</accession>
<name>A0ABW2SQ86_9ACTO</name>
<dbReference type="CDD" id="cd00093">
    <property type="entry name" value="HTH_XRE"/>
    <property type="match status" value="1"/>
</dbReference>
<dbReference type="SMART" id="SM00530">
    <property type="entry name" value="HTH_XRE"/>
    <property type="match status" value="1"/>
</dbReference>
<feature type="region of interest" description="Disordered" evidence="1">
    <location>
        <begin position="1"/>
        <end position="26"/>
    </location>
</feature>
<dbReference type="SUPFAM" id="SSF47413">
    <property type="entry name" value="lambda repressor-like DNA-binding domains"/>
    <property type="match status" value="1"/>
</dbReference>
<feature type="compositionally biased region" description="Polar residues" evidence="1">
    <location>
        <begin position="1"/>
        <end position="10"/>
    </location>
</feature>
<organism evidence="3 4">
    <name type="scientific">Schaalia naturae</name>
    <dbReference type="NCBI Taxonomy" id="635203"/>
    <lineage>
        <taxon>Bacteria</taxon>
        <taxon>Bacillati</taxon>
        <taxon>Actinomycetota</taxon>
        <taxon>Actinomycetes</taxon>
        <taxon>Actinomycetales</taxon>
        <taxon>Actinomycetaceae</taxon>
        <taxon>Schaalia</taxon>
    </lineage>
</organism>
<dbReference type="PROSITE" id="PS50943">
    <property type="entry name" value="HTH_CROC1"/>
    <property type="match status" value="1"/>
</dbReference>
<comment type="caution">
    <text evidence="3">The sequence shown here is derived from an EMBL/GenBank/DDBJ whole genome shotgun (WGS) entry which is preliminary data.</text>
</comment>
<dbReference type="InterPro" id="IPR010982">
    <property type="entry name" value="Lambda_DNA-bd_dom_sf"/>
</dbReference>
<feature type="domain" description="HTH cro/C1-type" evidence="2">
    <location>
        <begin position="56"/>
        <end position="104"/>
    </location>
</feature>
<dbReference type="Gene3D" id="1.10.260.40">
    <property type="entry name" value="lambda repressor-like DNA-binding domains"/>
    <property type="match status" value="1"/>
</dbReference>
<keyword evidence="4" id="KW-1185">Reference proteome</keyword>
<dbReference type="InterPro" id="IPR001387">
    <property type="entry name" value="Cro/C1-type_HTH"/>
</dbReference>
<evidence type="ECO:0000259" key="2">
    <source>
        <dbReference type="PROSITE" id="PS50943"/>
    </source>
</evidence>
<protein>
    <submittedName>
        <fullName evidence="3">Helix-turn-helix transcriptional regulator</fullName>
    </submittedName>
</protein>
<feature type="region of interest" description="Disordered" evidence="1">
    <location>
        <begin position="361"/>
        <end position="396"/>
    </location>
</feature>
<dbReference type="Proteomes" id="UP001596527">
    <property type="component" value="Unassembled WGS sequence"/>
</dbReference>
<proteinExistence type="predicted"/>
<dbReference type="RefSeq" id="WP_380975796.1">
    <property type="nucleotide sequence ID" value="NZ_JBHTEF010000001.1"/>
</dbReference>
<evidence type="ECO:0000313" key="3">
    <source>
        <dbReference type="EMBL" id="MFC7582015.1"/>
    </source>
</evidence>
<dbReference type="EMBL" id="JBHTEF010000001">
    <property type="protein sequence ID" value="MFC7582015.1"/>
    <property type="molecule type" value="Genomic_DNA"/>
</dbReference>
<sequence>MARKTNSSTRPAHPVQPSLPELPGSEAEILDLVEPAPEDDAGLIVDADAPDLPARFRARREELGLTLTAMAQRAGVSDQTWRNYETGRTAPRDDKAPRIWAALGWKLVWPDPWEELLRPDEWGRRGRRPSWLEDPDGDVASFLANPDGSINVDRVREFAASTGVAQGLPDWDQEPEAWENSYSPLLAGTLGVEAARTFALGADLFRDAARENAEEMSAMPRGTHLGQLGDSIVFDSLPRRWAMHYDYDFLYRLLTQAEALCDRLVVHPVGADEALVHCVADALVLDRILGIGSMIATAQGHAVVDRKDGWYTSLTGSIDILGPLFAANIHPGPDDIFHVDHWFDPFDRPFVPDWGAAARPSSGAARRRGGAAFGVGTAGDDHPGATVTEFPRNRRS</sequence>
<evidence type="ECO:0000313" key="4">
    <source>
        <dbReference type="Proteomes" id="UP001596527"/>
    </source>
</evidence>